<feature type="transmembrane region" description="Helical" evidence="1">
    <location>
        <begin position="82"/>
        <end position="99"/>
    </location>
</feature>
<keyword evidence="3" id="KW-1185">Reference proteome</keyword>
<sequence>MPEKGYRIHLVGRISVQYYLIKYRGHYYLLDYADPKKFSSYGARGLAVKAVKEWTIYNVDADRKRFFSMINNMYFNEKKDKFSSIILVLVLLLGVHLLQIKGVSNNGHSDIFNFILGVMFVVVGLLSIVFILKSLNKRQKIDVSQYEKSLLRPTNVKWQFLRKVLSFIIIYFILFIFIGIGTTSSTLWALILFSCTMCYITLFCRFVYFMLNRQFPSMGFGDTYMLFKRVKE</sequence>
<evidence type="ECO:0008006" key="4">
    <source>
        <dbReference type="Google" id="ProtNLM"/>
    </source>
</evidence>
<feature type="transmembrane region" description="Helical" evidence="1">
    <location>
        <begin position="111"/>
        <end position="132"/>
    </location>
</feature>
<keyword evidence="1" id="KW-0812">Transmembrane</keyword>
<keyword evidence="1" id="KW-1133">Transmembrane helix</keyword>
<evidence type="ECO:0000313" key="3">
    <source>
        <dbReference type="Proteomes" id="UP000831947"/>
    </source>
</evidence>
<feature type="transmembrane region" description="Helical" evidence="1">
    <location>
        <begin position="187"/>
        <end position="208"/>
    </location>
</feature>
<dbReference type="EMBL" id="CP093365">
    <property type="protein sequence ID" value="UQS84101.1"/>
    <property type="molecule type" value="Genomic_DNA"/>
</dbReference>
<proteinExistence type="predicted"/>
<keyword evidence="1" id="KW-0472">Membrane</keyword>
<dbReference type="Proteomes" id="UP000831947">
    <property type="component" value="Chromosome"/>
</dbReference>
<evidence type="ECO:0000313" key="2">
    <source>
        <dbReference type="EMBL" id="UQS84101.1"/>
    </source>
</evidence>
<accession>A0ABY4PEE0</accession>
<name>A0ABY4PEE0_9LACO</name>
<protein>
    <recommendedName>
        <fullName evidence="4">DUF443 family protein</fullName>
    </recommendedName>
</protein>
<gene>
    <name evidence="2" type="ORF">MOO47_02815</name>
</gene>
<evidence type="ECO:0000256" key="1">
    <source>
        <dbReference type="SAM" id="Phobius"/>
    </source>
</evidence>
<feature type="transmembrane region" description="Helical" evidence="1">
    <location>
        <begin position="160"/>
        <end position="181"/>
    </location>
</feature>
<reference evidence="2 3" key="1">
    <citation type="journal article" date="2022" name="Int. J. Syst. Evol. Microbiol.">
        <title>Apilactobacillus apisilvae sp. nov., Nicolia spurrieriana gen. nov. sp. nov., Bombilactobacillus folatiphilus sp. nov. and Bombilactobacillus thymidiniphilus sp. nov., four new lactic acid bacterial isolates from stingless bees Tetragonula carbonaria and Austroplebeia australis.</title>
        <authorList>
            <person name="Oliphant S.A."/>
            <person name="Watson-Haigh N.S."/>
            <person name="Sumby K.M."/>
            <person name="Gardner J."/>
            <person name="Groom S."/>
            <person name="Jiranek V."/>
        </authorList>
    </citation>
    <scope>NUCLEOTIDE SEQUENCE [LARGE SCALE GENOMIC DNA]</scope>
    <source>
        <strain evidence="2 3">SG4_A1</strain>
    </source>
</reference>
<dbReference type="RefSeq" id="WP_249513285.1">
    <property type="nucleotide sequence ID" value="NZ_CP093365.1"/>
</dbReference>
<organism evidence="2 3">
    <name type="scientific">Bombilactobacillus thymidiniphilus</name>
    <dbReference type="NCBI Taxonomy" id="2923363"/>
    <lineage>
        <taxon>Bacteria</taxon>
        <taxon>Bacillati</taxon>
        <taxon>Bacillota</taxon>
        <taxon>Bacilli</taxon>
        <taxon>Lactobacillales</taxon>
        <taxon>Lactobacillaceae</taxon>
        <taxon>Bombilactobacillus</taxon>
    </lineage>
</organism>